<sequence length="201" mass="22352">MKSSSDRLASELLMLPAMKWWGLGAAAWLLGGCVIPQDASYLSDVPEQRNRPPRFVESQMQPAERIVRGYGSDDLCQLTFEAIVEDPDVDDRIVAYWYVDYDPTRTQREDARSVIQPKKSKVIRDDRATFQVNFNSADFNRLNVPGDHIVEVVVTDTALVEGREPDASSTVTLSDGGTVVDPGYTTTYVWFVRTEAGGGCP</sequence>
<name>A0ABX9KBV7_9BACT</name>
<evidence type="ECO:0000313" key="2">
    <source>
        <dbReference type="Proteomes" id="UP000256345"/>
    </source>
</evidence>
<organism evidence="1 2">
    <name type="scientific">Archangium gephyra</name>
    <dbReference type="NCBI Taxonomy" id="48"/>
    <lineage>
        <taxon>Bacteria</taxon>
        <taxon>Pseudomonadati</taxon>
        <taxon>Myxococcota</taxon>
        <taxon>Myxococcia</taxon>
        <taxon>Myxococcales</taxon>
        <taxon>Cystobacterineae</taxon>
        <taxon>Archangiaceae</taxon>
        <taxon>Archangium</taxon>
    </lineage>
</organism>
<keyword evidence="2" id="KW-1185">Reference proteome</keyword>
<dbReference type="PROSITE" id="PS51257">
    <property type="entry name" value="PROKAR_LIPOPROTEIN"/>
    <property type="match status" value="1"/>
</dbReference>
<gene>
    <name evidence="1" type="ORF">ATI61_101660</name>
</gene>
<comment type="caution">
    <text evidence="1">The sequence shown here is derived from an EMBL/GenBank/DDBJ whole genome shotgun (WGS) entry which is preliminary data.</text>
</comment>
<evidence type="ECO:0000313" key="1">
    <source>
        <dbReference type="EMBL" id="REG37673.1"/>
    </source>
</evidence>
<reference evidence="1 2" key="1">
    <citation type="submission" date="2018-08" db="EMBL/GenBank/DDBJ databases">
        <title>Genomic Encyclopedia of Archaeal and Bacterial Type Strains, Phase II (KMG-II): from individual species to whole genera.</title>
        <authorList>
            <person name="Goeker M."/>
        </authorList>
    </citation>
    <scope>NUCLEOTIDE SEQUENCE [LARGE SCALE GENOMIC DNA]</scope>
    <source>
        <strain evidence="1 2">DSM 2261</strain>
    </source>
</reference>
<protein>
    <recommendedName>
        <fullName evidence="3">Lipoprotein</fullName>
    </recommendedName>
</protein>
<evidence type="ECO:0008006" key="3">
    <source>
        <dbReference type="Google" id="ProtNLM"/>
    </source>
</evidence>
<accession>A0ABX9KBV7</accession>
<dbReference type="EMBL" id="QUMU01000001">
    <property type="protein sequence ID" value="REG37673.1"/>
    <property type="molecule type" value="Genomic_DNA"/>
</dbReference>
<dbReference type="Proteomes" id="UP000256345">
    <property type="component" value="Unassembled WGS sequence"/>
</dbReference>
<proteinExistence type="predicted"/>